<dbReference type="InterPro" id="IPR027417">
    <property type="entry name" value="P-loop_NTPase"/>
</dbReference>
<evidence type="ECO:0000313" key="2">
    <source>
        <dbReference type="Proteomes" id="UP001500325"/>
    </source>
</evidence>
<evidence type="ECO:0000313" key="1">
    <source>
        <dbReference type="EMBL" id="GAA4702621.1"/>
    </source>
</evidence>
<accession>A0ABP8X8T2</accession>
<dbReference type="SUPFAM" id="SSF52540">
    <property type="entry name" value="P-loop containing nucleoside triphosphate hydrolases"/>
    <property type="match status" value="1"/>
</dbReference>
<dbReference type="EMBL" id="BAABIC010000017">
    <property type="protein sequence ID" value="GAA4702621.1"/>
    <property type="molecule type" value="Genomic_DNA"/>
</dbReference>
<dbReference type="Pfam" id="PF13671">
    <property type="entry name" value="AAA_33"/>
    <property type="match status" value="1"/>
</dbReference>
<dbReference type="Gene3D" id="3.40.50.300">
    <property type="entry name" value="P-loop containing nucleotide triphosphate hydrolases"/>
    <property type="match status" value="1"/>
</dbReference>
<organism evidence="1 2">
    <name type="scientific">Pseudonocardia yuanmonensis</name>
    <dbReference type="NCBI Taxonomy" id="1095914"/>
    <lineage>
        <taxon>Bacteria</taxon>
        <taxon>Bacillati</taxon>
        <taxon>Actinomycetota</taxon>
        <taxon>Actinomycetes</taxon>
        <taxon>Pseudonocardiales</taxon>
        <taxon>Pseudonocardiaceae</taxon>
        <taxon>Pseudonocardia</taxon>
    </lineage>
</organism>
<name>A0ABP8X8T2_9PSEU</name>
<protein>
    <recommendedName>
        <fullName evidence="3">AAA domain-containing protein</fullName>
    </recommendedName>
</protein>
<proteinExistence type="predicted"/>
<dbReference type="Proteomes" id="UP001500325">
    <property type="component" value="Unassembled WGS sequence"/>
</dbReference>
<evidence type="ECO:0008006" key="3">
    <source>
        <dbReference type="Google" id="ProtNLM"/>
    </source>
</evidence>
<reference evidence="2" key="1">
    <citation type="journal article" date="2019" name="Int. J. Syst. Evol. Microbiol.">
        <title>The Global Catalogue of Microorganisms (GCM) 10K type strain sequencing project: providing services to taxonomists for standard genome sequencing and annotation.</title>
        <authorList>
            <consortium name="The Broad Institute Genomics Platform"/>
            <consortium name="The Broad Institute Genome Sequencing Center for Infectious Disease"/>
            <person name="Wu L."/>
            <person name="Ma J."/>
        </authorList>
    </citation>
    <scope>NUCLEOTIDE SEQUENCE [LARGE SCALE GENOMIC DNA]</scope>
    <source>
        <strain evidence="2">JCM 18055</strain>
    </source>
</reference>
<gene>
    <name evidence="1" type="ORF">GCM10023215_47400</name>
</gene>
<sequence>MVVEGAGHGGRADRVAGHGVILARPASIVQGGPVDGRAATVWVVAGAPGAGKTTVAAALLAALDPVPALLDKDTLYGDFVAATLAAAGRPPGEREGPWYDAHVKVHEYAGLTATAREIRAQGCPVLLSGPFTGQIRDPDRWCRWVAELGGDEVRLVWVRSDRATLRHRLEQRGSSRDTGKLADFDAFLARMRPDEPPPVPHHEIDNRRGAPPVAGQVAALLG</sequence>
<keyword evidence="2" id="KW-1185">Reference proteome</keyword>
<comment type="caution">
    <text evidence="1">The sequence shown here is derived from an EMBL/GenBank/DDBJ whole genome shotgun (WGS) entry which is preliminary data.</text>
</comment>